<dbReference type="PANTHER" id="PTHR43133:SF8">
    <property type="entry name" value="RNA POLYMERASE SIGMA FACTOR HI_1459-RELATED"/>
    <property type="match status" value="1"/>
</dbReference>
<name>A0A511T2A5_MYXFU</name>
<dbReference type="OrthoDB" id="9797134at2"/>
<dbReference type="GO" id="GO:0003677">
    <property type="term" value="F:DNA binding"/>
    <property type="evidence" value="ECO:0007669"/>
    <property type="project" value="UniProtKB-KW"/>
</dbReference>
<evidence type="ECO:0000256" key="1">
    <source>
        <dbReference type="ARBA" id="ARBA00010641"/>
    </source>
</evidence>
<evidence type="ECO:0000259" key="7">
    <source>
        <dbReference type="Pfam" id="PF08281"/>
    </source>
</evidence>
<dbReference type="GO" id="GO:0016987">
    <property type="term" value="F:sigma factor activity"/>
    <property type="evidence" value="ECO:0007669"/>
    <property type="project" value="UniProtKB-KW"/>
</dbReference>
<feature type="domain" description="RNA polymerase sigma-70 region 2" evidence="6">
    <location>
        <begin position="25"/>
        <end position="93"/>
    </location>
</feature>
<dbReference type="SUPFAM" id="SSF88659">
    <property type="entry name" value="Sigma3 and sigma4 domains of RNA polymerase sigma factors"/>
    <property type="match status" value="1"/>
</dbReference>
<dbReference type="InterPro" id="IPR013325">
    <property type="entry name" value="RNA_pol_sigma_r2"/>
</dbReference>
<dbReference type="Gene3D" id="1.10.1740.10">
    <property type="match status" value="1"/>
</dbReference>
<dbReference type="EMBL" id="BJXR01000027">
    <property type="protein sequence ID" value="GEN08280.1"/>
    <property type="molecule type" value="Genomic_DNA"/>
</dbReference>
<dbReference type="InterPro" id="IPR013249">
    <property type="entry name" value="RNA_pol_sigma70_r4_t2"/>
</dbReference>
<keyword evidence="4" id="KW-0238">DNA-binding</keyword>
<feature type="domain" description="RNA polymerase sigma factor 70 region 4 type 2" evidence="7">
    <location>
        <begin position="132"/>
        <end position="178"/>
    </location>
</feature>
<dbReference type="AlphaFoldDB" id="A0A511T2A5"/>
<sequence length="195" mass="23102">MSSRPRLRVVEPPSGDSGADFEAFARQYQPLLFAILRKYCVGIEHEVEDLVHDVLLRALLRWDHLQRWDTFKQRSWLGRVAENCFLDRCRRRRSESDRLRGLLELAVDAEERDALEQDELWGYVGVEDLRWALSFLSPTLRRTFELYLQGWSYSRIARETGVAPGTVGARLHHARLELREVLKETAERRRRERRQ</sequence>
<accession>A0A511T2A5</accession>
<dbReference type="NCBIfam" id="TIGR02937">
    <property type="entry name" value="sigma70-ECF"/>
    <property type="match status" value="1"/>
</dbReference>
<dbReference type="STRING" id="1334629.MFUL124B02_29900"/>
<evidence type="ECO:0000313" key="8">
    <source>
        <dbReference type="EMBL" id="GEN08280.1"/>
    </source>
</evidence>
<keyword evidence="5" id="KW-0804">Transcription</keyword>
<evidence type="ECO:0000256" key="3">
    <source>
        <dbReference type="ARBA" id="ARBA00023082"/>
    </source>
</evidence>
<evidence type="ECO:0000313" key="11">
    <source>
        <dbReference type="Proteomes" id="UP000321514"/>
    </source>
</evidence>
<dbReference type="Pfam" id="PF08281">
    <property type="entry name" value="Sigma70_r4_2"/>
    <property type="match status" value="1"/>
</dbReference>
<keyword evidence="3" id="KW-0731">Sigma factor</keyword>
<dbReference type="Pfam" id="PF04542">
    <property type="entry name" value="Sigma70_r2"/>
    <property type="match status" value="1"/>
</dbReference>
<proteinExistence type="inferred from homology"/>
<dbReference type="InterPro" id="IPR007627">
    <property type="entry name" value="RNA_pol_sigma70_r2"/>
</dbReference>
<dbReference type="InterPro" id="IPR013324">
    <property type="entry name" value="RNA_pol_sigma_r3/r4-like"/>
</dbReference>
<evidence type="ECO:0000256" key="4">
    <source>
        <dbReference type="ARBA" id="ARBA00023125"/>
    </source>
</evidence>
<dbReference type="SUPFAM" id="SSF88946">
    <property type="entry name" value="Sigma2 domain of RNA polymerase sigma factors"/>
    <property type="match status" value="1"/>
</dbReference>
<reference evidence="8 11" key="2">
    <citation type="submission" date="2019-07" db="EMBL/GenBank/DDBJ databases">
        <title>Whole genome shotgun sequence of Myxococcus fulvus NBRC 100333.</title>
        <authorList>
            <person name="Hosoyama A."/>
            <person name="Uohara A."/>
            <person name="Ohji S."/>
            <person name="Ichikawa N."/>
        </authorList>
    </citation>
    <scope>NUCLEOTIDE SEQUENCE [LARGE SCALE GENOMIC DNA]</scope>
    <source>
        <strain evidence="8 11">NBRC 100333</strain>
    </source>
</reference>
<dbReference type="Proteomes" id="UP000321514">
    <property type="component" value="Unassembled WGS sequence"/>
</dbReference>
<dbReference type="InterPro" id="IPR014284">
    <property type="entry name" value="RNA_pol_sigma-70_dom"/>
</dbReference>
<dbReference type="GO" id="GO:0006352">
    <property type="term" value="P:DNA-templated transcription initiation"/>
    <property type="evidence" value="ECO:0007669"/>
    <property type="project" value="InterPro"/>
</dbReference>
<keyword evidence="10" id="KW-1185">Reference proteome</keyword>
<reference evidence="9 10" key="1">
    <citation type="submission" date="2016-10" db="EMBL/GenBank/DDBJ databases">
        <authorList>
            <person name="Varghese N."/>
            <person name="Submissions S."/>
        </authorList>
    </citation>
    <scope>NUCLEOTIDE SEQUENCE [LARGE SCALE GENOMIC DNA]</scope>
    <source>
        <strain evidence="9 10">DSM 16525</strain>
    </source>
</reference>
<dbReference type="InterPro" id="IPR036388">
    <property type="entry name" value="WH-like_DNA-bd_sf"/>
</dbReference>
<evidence type="ECO:0000313" key="9">
    <source>
        <dbReference type="EMBL" id="SEU21567.1"/>
    </source>
</evidence>
<comment type="similarity">
    <text evidence="1">Belongs to the sigma-70 factor family. ECF subfamily.</text>
</comment>
<dbReference type="Gene3D" id="1.10.10.10">
    <property type="entry name" value="Winged helix-like DNA-binding domain superfamily/Winged helix DNA-binding domain"/>
    <property type="match status" value="1"/>
</dbReference>
<evidence type="ECO:0000313" key="10">
    <source>
        <dbReference type="Proteomes" id="UP000183760"/>
    </source>
</evidence>
<evidence type="ECO:0000256" key="5">
    <source>
        <dbReference type="ARBA" id="ARBA00023163"/>
    </source>
</evidence>
<gene>
    <name evidence="8" type="ORF">MFU01_33170</name>
    <name evidence="9" type="ORF">SAMN05443572_106294</name>
</gene>
<dbReference type="PANTHER" id="PTHR43133">
    <property type="entry name" value="RNA POLYMERASE ECF-TYPE SIGMA FACTO"/>
    <property type="match status" value="1"/>
</dbReference>
<dbReference type="RefSeq" id="WP_046715055.1">
    <property type="nucleotide sequence ID" value="NZ_BJXR01000027.1"/>
</dbReference>
<organism evidence="8 11">
    <name type="scientific">Myxococcus fulvus</name>
    <dbReference type="NCBI Taxonomy" id="33"/>
    <lineage>
        <taxon>Bacteria</taxon>
        <taxon>Pseudomonadati</taxon>
        <taxon>Myxococcota</taxon>
        <taxon>Myxococcia</taxon>
        <taxon>Myxococcales</taxon>
        <taxon>Cystobacterineae</taxon>
        <taxon>Myxococcaceae</taxon>
        <taxon>Myxococcus</taxon>
    </lineage>
</organism>
<comment type="caution">
    <text evidence="8">The sequence shown here is derived from an EMBL/GenBank/DDBJ whole genome shotgun (WGS) entry which is preliminary data.</text>
</comment>
<dbReference type="Proteomes" id="UP000183760">
    <property type="component" value="Unassembled WGS sequence"/>
</dbReference>
<keyword evidence="2" id="KW-0805">Transcription regulation</keyword>
<protein>
    <submittedName>
        <fullName evidence="9">RNA polymerase sigma-70 factor, ECF subfamily</fullName>
    </submittedName>
</protein>
<evidence type="ECO:0000259" key="6">
    <source>
        <dbReference type="Pfam" id="PF04542"/>
    </source>
</evidence>
<evidence type="ECO:0000256" key="2">
    <source>
        <dbReference type="ARBA" id="ARBA00023015"/>
    </source>
</evidence>
<dbReference type="EMBL" id="FOIB01000006">
    <property type="protein sequence ID" value="SEU21567.1"/>
    <property type="molecule type" value="Genomic_DNA"/>
</dbReference>
<dbReference type="InterPro" id="IPR039425">
    <property type="entry name" value="RNA_pol_sigma-70-like"/>
</dbReference>